<sequence>MKRRRKQITSTFIPPTACCPGHYLENLKLEDQRKQLLRAQRSMSVAAFGELDDDFEFLKDYPNNQQASRDDSLILTSSRKQRSFSQGLKSFLGVSFRFDKNYLKFNSAFGHYERYTITPGTEPSVRDRLSLGSRNNNDPPAMRIKARFQAVDILPLNNYNKLLDFIKEFYLPLCLHLEPILGVKAKEDLATSLVRILHKQQLAESFLCNLIMSEVEVLDNEHLMFRGNSLATKSMEAYMKLVASEYLKCTLNEFIKTILEKNIDCEVDPTKLSNQSNLEKNRSMLMAFVRMAWASIQDKAHLFPEELRKVFKSIRERLSDAGRSELADNLISSSIFLRFLCPAILSPSLFNLVLEYPTGQASRSLTLIAKTLQTLANFTKFGGKESYMEFMNEFIRREWDNMHDFLVCISTKKSDSTAPNTPSGDCSNVDLGKELSLLHSYLEEVWTPEIHESACRNNKEDLAQLSLILKDIRSRYHRSPTPSNLSTTTNIRSRYHRSPTPSNLSTTTNGTPSDYENNSGRPTSSSRHSTISTSNSNNQNQ</sequence>
<proteinExistence type="predicted"/>
<accession>A0AC35F811</accession>
<organism evidence="1 2">
    <name type="scientific">Panagrolaimus sp. PS1159</name>
    <dbReference type="NCBI Taxonomy" id="55785"/>
    <lineage>
        <taxon>Eukaryota</taxon>
        <taxon>Metazoa</taxon>
        <taxon>Ecdysozoa</taxon>
        <taxon>Nematoda</taxon>
        <taxon>Chromadorea</taxon>
        <taxon>Rhabditida</taxon>
        <taxon>Tylenchina</taxon>
        <taxon>Panagrolaimomorpha</taxon>
        <taxon>Panagrolaimoidea</taxon>
        <taxon>Panagrolaimidae</taxon>
        <taxon>Panagrolaimus</taxon>
    </lineage>
</organism>
<evidence type="ECO:0000313" key="1">
    <source>
        <dbReference type="Proteomes" id="UP000887580"/>
    </source>
</evidence>
<protein>
    <submittedName>
        <fullName evidence="2">Ras-GAP domain-containing protein</fullName>
    </submittedName>
</protein>
<name>A0AC35F811_9BILA</name>
<evidence type="ECO:0000313" key="2">
    <source>
        <dbReference type="WBParaSite" id="PS1159_v2.g14738.t1"/>
    </source>
</evidence>
<dbReference type="WBParaSite" id="PS1159_v2.g14738.t1">
    <property type="protein sequence ID" value="PS1159_v2.g14738.t1"/>
    <property type="gene ID" value="PS1159_v2.g14738"/>
</dbReference>
<dbReference type="Proteomes" id="UP000887580">
    <property type="component" value="Unplaced"/>
</dbReference>
<reference evidence="2" key="1">
    <citation type="submission" date="2022-11" db="UniProtKB">
        <authorList>
            <consortium name="WormBaseParasite"/>
        </authorList>
    </citation>
    <scope>IDENTIFICATION</scope>
</reference>